<sequence length="522" mass="58279">MVSNHNNKKTGCLPTDIWENTVSEWAAWVRGIREAELNTTLAFAIICVLVVIVGNVILLISLNFWLSIFPVEEASTNSSQMAVQVIVSCFLCMCFTIVGVTYLVMFGFRPLWRALVDTNRVRGPLYRLLLLFASGSTNALTGVLGVYSMSHTPEFLQAVLLSVIPFCAQVWTYLLVVEERKRRYLSLTLIGSFIFCIAGVLLSSMSSFMDTAETGRAAPWNWALVYLASAVVFGLWCVVQRLYLDAIMIRHHLPVFTTPSSVAVNTTATTTEGGIDTARRYDERRVVSFERDPTQTHLPDTSYNDNDNLEHVGIGENTEIGLSEPLLVSQREWGKQNVDDLAAKTVLLLCGIIFQALVSFALFPVDAIPWFGTSSSVSEAWSGFKKSCDFIFDSWINVRYGMLHTLGFFMSFVGCSYLNERSPTLASVVLQMAGPITGVVLIIVPKWDVYGVHGIVGHKVGGVILLLIAGLFYHVWDQTSLKEMLDQEKERQEEEYNRAQQHQEETTPEVMNVGEKTTCQEV</sequence>
<feature type="region of interest" description="Disordered" evidence="1">
    <location>
        <begin position="492"/>
        <end position="522"/>
    </location>
</feature>
<feature type="transmembrane region" description="Helical" evidence="2">
    <location>
        <begin position="223"/>
        <end position="244"/>
    </location>
</feature>
<comment type="caution">
    <text evidence="3">The sequence shown here is derived from an EMBL/GenBank/DDBJ whole genome shotgun (WGS) entry which is preliminary data.</text>
</comment>
<name>A0A1X0NW47_9TRYP</name>
<feature type="transmembrane region" description="Helical" evidence="2">
    <location>
        <begin position="85"/>
        <end position="108"/>
    </location>
</feature>
<feature type="transmembrane region" description="Helical" evidence="2">
    <location>
        <begin position="400"/>
        <end position="418"/>
    </location>
</feature>
<gene>
    <name evidence="3" type="ORF">TM35_000151340</name>
</gene>
<feature type="transmembrane region" description="Helical" evidence="2">
    <location>
        <begin position="155"/>
        <end position="177"/>
    </location>
</feature>
<evidence type="ECO:0000256" key="2">
    <source>
        <dbReference type="SAM" id="Phobius"/>
    </source>
</evidence>
<dbReference type="PANTHER" id="PTHR42253:SF2">
    <property type="entry name" value="HYPOTHETICAL PREDICTED MULTIPASS TRANSMEMBRANE PROTEIN"/>
    <property type="match status" value="1"/>
</dbReference>
<evidence type="ECO:0000256" key="1">
    <source>
        <dbReference type="SAM" id="MobiDB-lite"/>
    </source>
</evidence>
<dbReference type="VEuPathDB" id="TriTrypDB:TM35_000151340"/>
<proteinExistence type="predicted"/>
<keyword evidence="2" id="KW-0812">Transmembrane</keyword>
<accession>A0A1X0NW47</accession>
<feature type="transmembrane region" description="Helical" evidence="2">
    <location>
        <begin position="456"/>
        <end position="476"/>
    </location>
</feature>
<feature type="transmembrane region" description="Helical" evidence="2">
    <location>
        <begin position="40"/>
        <end position="65"/>
    </location>
</feature>
<dbReference type="EMBL" id="NBCO01000015">
    <property type="protein sequence ID" value="ORC88703.1"/>
    <property type="molecule type" value="Genomic_DNA"/>
</dbReference>
<evidence type="ECO:0000313" key="4">
    <source>
        <dbReference type="Proteomes" id="UP000192257"/>
    </source>
</evidence>
<dbReference type="AlphaFoldDB" id="A0A1X0NW47"/>
<keyword evidence="2" id="KW-1133">Transmembrane helix</keyword>
<dbReference type="GeneID" id="39985566"/>
<reference evidence="3 4" key="1">
    <citation type="submission" date="2017-03" db="EMBL/GenBank/DDBJ databases">
        <title>An alternative strategy for trypanosome survival in the mammalian bloodstream revealed through genome and transcriptome analysis of the ubiquitous bovine parasite Trypanosoma (Megatrypanum) theileri.</title>
        <authorList>
            <person name="Kelly S."/>
            <person name="Ivens A."/>
            <person name="Mott A."/>
            <person name="O'Neill E."/>
            <person name="Emms D."/>
            <person name="Macleod O."/>
            <person name="Voorheis P."/>
            <person name="Matthews J."/>
            <person name="Matthews K."/>
            <person name="Carrington M."/>
        </authorList>
    </citation>
    <scope>NUCLEOTIDE SEQUENCE [LARGE SCALE GENOMIC DNA]</scope>
    <source>
        <strain evidence="3">Edinburgh</strain>
    </source>
</reference>
<dbReference type="PANTHER" id="PTHR42253">
    <property type="entry name" value="TRANSMEMBRANE PROTEIN-RELATED"/>
    <property type="match status" value="1"/>
</dbReference>
<organism evidence="3 4">
    <name type="scientific">Trypanosoma theileri</name>
    <dbReference type="NCBI Taxonomy" id="67003"/>
    <lineage>
        <taxon>Eukaryota</taxon>
        <taxon>Discoba</taxon>
        <taxon>Euglenozoa</taxon>
        <taxon>Kinetoplastea</taxon>
        <taxon>Metakinetoplastina</taxon>
        <taxon>Trypanosomatida</taxon>
        <taxon>Trypanosomatidae</taxon>
        <taxon>Trypanosoma</taxon>
    </lineage>
</organism>
<feature type="compositionally biased region" description="Basic and acidic residues" evidence="1">
    <location>
        <begin position="492"/>
        <end position="505"/>
    </location>
</feature>
<protein>
    <submittedName>
        <fullName evidence="3">Uncharacterized protein</fullName>
    </submittedName>
</protein>
<dbReference type="Proteomes" id="UP000192257">
    <property type="component" value="Unassembled WGS sequence"/>
</dbReference>
<keyword evidence="4" id="KW-1185">Reference proteome</keyword>
<dbReference type="RefSeq" id="XP_028882769.1">
    <property type="nucleotide sequence ID" value="XM_029025786.1"/>
</dbReference>
<evidence type="ECO:0000313" key="3">
    <source>
        <dbReference type="EMBL" id="ORC88703.1"/>
    </source>
</evidence>
<keyword evidence="2" id="KW-0472">Membrane</keyword>
<feature type="transmembrane region" description="Helical" evidence="2">
    <location>
        <begin position="425"/>
        <end position="444"/>
    </location>
</feature>
<dbReference type="OrthoDB" id="278432at2759"/>
<feature type="transmembrane region" description="Helical" evidence="2">
    <location>
        <begin position="184"/>
        <end position="203"/>
    </location>
</feature>
<feature type="transmembrane region" description="Helical" evidence="2">
    <location>
        <begin position="341"/>
        <end position="363"/>
    </location>
</feature>
<feature type="transmembrane region" description="Helical" evidence="2">
    <location>
        <begin position="128"/>
        <end position="149"/>
    </location>
</feature>